<evidence type="ECO:0000256" key="2">
    <source>
        <dbReference type="ARBA" id="ARBA00022603"/>
    </source>
</evidence>
<comment type="caution">
    <text evidence="10">The sequence shown here is derived from an EMBL/GenBank/DDBJ whole genome shotgun (WGS) entry which is preliminary data.</text>
</comment>
<evidence type="ECO:0000256" key="3">
    <source>
        <dbReference type="ARBA" id="ARBA00022679"/>
    </source>
</evidence>
<dbReference type="GO" id="GO:0051539">
    <property type="term" value="F:4 iron, 4 sulfur cluster binding"/>
    <property type="evidence" value="ECO:0007669"/>
    <property type="project" value="UniProtKB-KW"/>
</dbReference>
<dbReference type="PROSITE" id="PS51918">
    <property type="entry name" value="RADICAL_SAM"/>
    <property type="match status" value="1"/>
</dbReference>
<keyword evidence="2" id="KW-0489">Methyltransferase</keyword>
<dbReference type="PANTHER" id="PTHR43409">
    <property type="entry name" value="ANAEROBIC MAGNESIUM-PROTOPORPHYRIN IX MONOMETHYL ESTER CYCLASE-RELATED"/>
    <property type="match status" value="1"/>
</dbReference>
<dbReference type="EMBL" id="WVUD01000019">
    <property type="protein sequence ID" value="MYL83770.1"/>
    <property type="molecule type" value="Genomic_DNA"/>
</dbReference>
<dbReference type="InterPro" id="IPR058240">
    <property type="entry name" value="rSAM_sf"/>
</dbReference>
<dbReference type="GO" id="GO:0003824">
    <property type="term" value="F:catalytic activity"/>
    <property type="evidence" value="ECO:0007669"/>
    <property type="project" value="InterPro"/>
</dbReference>
<dbReference type="PANTHER" id="PTHR43409:SF7">
    <property type="entry name" value="BLL1977 PROTEIN"/>
    <property type="match status" value="1"/>
</dbReference>
<keyword evidence="4" id="KW-0949">S-adenosyl-L-methionine</keyword>
<dbReference type="InterPro" id="IPR023404">
    <property type="entry name" value="rSAM_horseshoe"/>
</dbReference>
<protein>
    <submittedName>
        <fullName evidence="10">Radical SAM protein</fullName>
    </submittedName>
</protein>
<dbReference type="Gene3D" id="3.40.50.280">
    <property type="entry name" value="Cobalamin-binding domain"/>
    <property type="match status" value="1"/>
</dbReference>
<dbReference type="OrthoDB" id="9804952at2"/>
<dbReference type="RefSeq" id="WP_160961261.1">
    <property type="nucleotide sequence ID" value="NZ_WVUD01000019.1"/>
</dbReference>
<evidence type="ECO:0000313" key="11">
    <source>
        <dbReference type="Proteomes" id="UP000482487"/>
    </source>
</evidence>
<dbReference type="Pfam" id="PF02310">
    <property type="entry name" value="B12-binding"/>
    <property type="match status" value="1"/>
</dbReference>
<dbReference type="CDD" id="cd01335">
    <property type="entry name" value="Radical_SAM"/>
    <property type="match status" value="1"/>
</dbReference>
<evidence type="ECO:0000256" key="6">
    <source>
        <dbReference type="ARBA" id="ARBA00023004"/>
    </source>
</evidence>
<evidence type="ECO:0000256" key="5">
    <source>
        <dbReference type="ARBA" id="ARBA00022723"/>
    </source>
</evidence>
<dbReference type="SFLD" id="SFLDG01082">
    <property type="entry name" value="B12-binding_domain_containing"/>
    <property type="match status" value="1"/>
</dbReference>
<evidence type="ECO:0000313" key="10">
    <source>
        <dbReference type="EMBL" id="MYL83770.1"/>
    </source>
</evidence>
<organism evidence="10 11">
    <name type="scientific">Solidesulfovibrio aerotolerans</name>
    <dbReference type="NCBI Taxonomy" id="295255"/>
    <lineage>
        <taxon>Bacteria</taxon>
        <taxon>Pseudomonadati</taxon>
        <taxon>Thermodesulfobacteriota</taxon>
        <taxon>Desulfovibrionia</taxon>
        <taxon>Desulfovibrionales</taxon>
        <taxon>Desulfovibrionaceae</taxon>
        <taxon>Solidesulfovibrio</taxon>
    </lineage>
</organism>
<dbReference type="AlphaFoldDB" id="A0A7C9MFU9"/>
<evidence type="ECO:0000256" key="4">
    <source>
        <dbReference type="ARBA" id="ARBA00022691"/>
    </source>
</evidence>
<sequence>MENLGLASVAAAVRQQLGDTHEVHLWDCSLIDPSAHYIPALLRSLTPDYVGLTLSTMNAEHGVRIAKQIRQCDAGIRLLLGGILPTTLTTEDLACFQPDAIVRGEGEVLTPRVLTALDAVTRWEQAEVLEFLQDQPLDVDTLPWPARDMLPWQLRLHPQTSIAASRGCPHNCSFCSIPQAGGKRLWRPRDIEDVVAEMQAVYQRYHCAHFYFVDDNFLLDTPRSQQRAERFATLVLEKLPDIRFGFMCRSAAVRAPLFKLLKKAGLAGVFLGIESFSQPVLDRYRKQETVEEHLEAIAILNDLGIVINPGFIFFDPWTRTSEINETINVMKRIQFQSLESINSRLTCYVGSHVAECVTETVSGKRKIGIKDYVIEDAGVRNTFEQCCTLFYSILPGVESYNQYLNNRYCVGYMLPYFLNGEREALLMKYYRESRAGWEKGDAIVISLLQQCANDVQLAIEELWPQHCAAAEDCWRQGNEASARFFRLAHIVAVNHMKRGKSSLSRLMALVFTTPHKDFNLDVLFAAETDGKRDNAAVLAEMMLQYRGSQTETYFHYLLSHNDDAAAAAAVEAALHTCHAPVLALAQACVEKRHTAVSQALTAKLAQAKALIGLGFPEYVLGLAQGGLAAQGPARHLAVKRPTSASAKPALT</sequence>
<gene>
    <name evidence="10" type="ORF">GTA51_11590</name>
</gene>
<evidence type="ECO:0000259" key="8">
    <source>
        <dbReference type="PROSITE" id="PS51332"/>
    </source>
</evidence>
<dbReference type="GO" id="GO:0031419">
    <property type="term" value="F:cobalamin binding"/>
    <property type="evidence" value="ECO:0007669"/>
    <property type="project" value="InterPro"/>
</dbReference>
<dbReference type="InterPro" id="IPR051198">
    <property type="entry name" value="BchE-like"/>
</dbReference>
<evidence type="ECO:0000256" key="7">
    <source>
        <dbReference type="ARBA" id="ARBA00023014"/>
    </source>
</evidence>
<dbReference type="PROSITE" id="PS51332">
    <property type="entry name" value="B12_BINDING"/>
    <property type="match status" value="1"/>
</dbReference>
<dbReference type="Gene3D" id="3.80.30.20">
    <property type="entry name" value="tm_1862 like domain"/>
    <property type="match status" value="1"/>
</dbReference>
<proteinExistence type="predicted"/>
<evidence type="ECO:0000256" key="1">
    <source>
        <dbReference type="ARBA" id="ARBA00001966"/>
    </source>
</evidence>
<dbReference type="InterPro" id="IPR006158">
    <property type="entry name" value="Cobalamin-bd"/>
</dbReference>
<dbReference type="GO" id="GO:0005829">
    <property type="term" value="C:cytosol"/>
    <property type="evidence" value="ECO:0007669"/>
    <property type="project" value="TreeGrafter"/>
</dbReference>
<keyword evidence="3" id="KW-0808">Transferase</keyword>
<dbReference type="InterPro" id="IPR034466">
    <property type="entry name" value="Methyltransferase_Class_B"/>
</dbReference>
<comment type="cofactor">
    <cofactor evidence="1">
        <name>[4Fe-4S] cluster</name>
        <dbReference type="ChEBI" id="CHEBI:49883"/>
    </cofactor>
</comment>
<name>A0A7C9MFU9_9BACT</name>
<keyword evidence="6" id="KW-0408">Iron</keyword>
<dbReference type="Pfam" id="PF04055">
    <property type="entry name" value="Radical_SAM"/>
    <property type="match status" value="1"/>
</dbReference>
<dbReference type="SFLD" id="SFLDS00029">
    <property type="entry name" value="Radical_SAM"/>
    <property type="match status" value="1"/>
</dbReference>
<dbReference type="GO" id="GO:0046872">
    <property type="term" value="F:metal ion binding"/>
    <property type="evidence" value="ECO:0007669"/>
    <property type="project" value="UniProtKB-KW"/>
</dbReference>
<keyword evidence="11" id="KW-1185">Reference proteome</keyword>
<dbReference type="SMART" id="SM00729">
    <property type="entry name" value="Elp3"/>
    <property type="match status" value="1"/>
</dbReference>
<evidence type="ECO:0000259" key="9">
    <source>
        <dbReference type="PROSITE" id="PS51918"/>
    </source>
</evidence>
<dbReference type="InterPro" id="IPR006638">
    <property type="entry name" value="Elp3/MiaA/NifB-like_rSAM"/>
</dbReference>
<dbReference type="SUPFAM" id="SSF102114">
    <property type="entry name" value="Radical SAM enzymes"/>
    <property type="match status" value="1"/>
</dbReference>
<accession>A0A7C9MFU9</accession>
<dbReference type="SFLD" id="SFLDG01123">
    <property type="entry name" value="methyltransferase_(Class_B)"/>
    <property type="match status" value="1"/>
</dbReference>
<feature type="domain" description="Radical SAM core" evidence="9">
    <location>
        <begin position="154"/>
        <end position="380"/>
    </location>
</feature>
<keyword evidence="5" id="KW-0479">Metal-binding</keyword>
<feature type="domain" description="B12-binding" evidence="8">
    <location>
        <begin position="1"/>
        <end position="124"/>
    </location>
</feature>
<dbReference type="InterPro" id="IPR007197">
    <property type="entry name" value="rSAM"/>
</dbReference>
<keyword evidence="7" id="KW-0411">Iron-sulfur</keyword>
<dbReference type="Proteomes" id="UP000482487">
    <property type="component" value="Unassembled WGS sequence"/>
</dbReference>
<reference evidence="10 11" key="1">
    <citation type="submission" date="2020-01" db="EMBL/GenBank/DDBJ databases">
        <title>Genome sequence of Desulfovibrio aerotolerans DSM 16695(T).</title>
        <authorList>
            <person name="Karnachuk O."/>
            <person name="Avakyan M."/>
            <person name="Mardanov A."/>
            <person name="Kadnikov V."/>
            <person name="Ravin N."/>
        </authorList>
    </citation>
    <scope>NUCLEOTIDE SEQUENCE [LARGE SCALE GENOMIC DNA]</scope>
    <source>
        <strain evidence="10 11">DSM 16695</strain>
    </source>
</reference>